<evidence type="ECO:0000313" key="1">
    <source>
        <dbReference type="EMBL" id="MBY73499.1"/>
    </source>
</evidence>
<proteinExistence type="predicted"/>
<reference evidence="1" key="1">
    <citation type="submission" date="2018-04" db="EMBL/GenBank/DDBJ databases">
        <title>Transcriptome assembly of Sipha flava.</title>
        <authorList>
            <person name="Scully E.D."/>
            <person name="Geib S.M."/>
            <person name="Palmer N.A."/>
            <person name="Koch K."/>
            <person name="Bradshaw J."/>
            <person name="Heng-Moss T."/>
            <person name="Sarath G."/>
        </authorList>
    </citation>
    <scope>NUCLEOTIDE SEQUENCE</scope>
</reference>
<name>A0A2S2Q6Z3_9HEMI</name>
<accession>A0A2S2Q6Z3</accession>
<dbReference type="EMBL" id="GGMS01004296">
    <property type="protein sequence ID" value="MBY73499.1"/>
    <property type="molecule type" value="Transcribed_RNA"/>
</dbReference>
<sequence length="99" mass="11647">MYMILWSSFSPSAPKEGRAFYFTSKFQSDPLGVHLFDSRKQFIRARTPFPKKNPSPFTYNVESATVAARAMYYSSFFDREICKIDNTHTTRTRRDGWTR</sequence>
<protein>
    <submittedName>
        <fullName evidence="1">Uncharacterized protein</fullName>
    </submittedName>
</protein>
<dbReference type="AlphaFoldDB" id="A0A2S2Q6Z3"/>
<gene>
    <name evidence="1" type="ORF">g.75309</name>
</gene>
<organism evidence="1">
    <name type="scientific">Sipha flava</name>
    <name type="common">yellow sugarcane aphid</name>
    <dbReference type="NCBI Taxonomy" id="143950"/>
    <lineage>
        <taxon>Eukaryota</taxon>
        <taxon>Metazoa</taxon>
        <taxon>Ecdysozoa</taxon>
        <taxon>Arthropoda</taxon>
        <taxon>Hexapoda</taxon>
        <taxon>Insecta</taxon>
        <taxon>Pterygota</taxon>
        <taxon>Neoptera</taxon>
        <taxon>Paraneoptera</taxon>
        <taxon>Hemiptera</taxon>
        <taxon>Sternorrhyncha</taxon>
        <taxon>Aphidomorpha</taxon>
        <taxon>Aphidoidea</taxon>
        <taxon>Aphididae</taxon>
        <taxon>Sipha</taxon>
    </lineage>
</organism>